<dbReference type="GO" id="GO:0004190">
    <property type="term" value="F:aspartic-type endopeptidase activity"/>
    <property type="evidence" value="ECO:0007669"/>
    <property type="project" value="UniProtKB-KW"/>
</dbReference>
<dbReference type="InterPro" id="IPR033121">
    <property type="entry name" value="PEPTIDASE_A1"/>
</dbReference>
<evidence type="ECO:0000256" key="4">
    <source>
        <dbReference type="SAM" id="SignalP"/>
    </source>
</evidence>
<reference evidence="6 7" key="1">
    <citation type="journal article" date="2016" name="Mol. Biol. Evol.">
        <title>Comparative Genomics of Early-Diverging Mushroom-Forming Fungi Provides Insights into the Origins of Lignocellulose Decay Capabilities.</title>
        <authorList>
            <person name="Nagy L.G."/>
            <person name="Riley R."/>
            <person name="Tritt A."/>
            <person name="Adam C."/>
            <person name="Daum C."/>
            <person name="Floudas D."/>
            <person name="Sun H."/>
            <person name="Yadav J.S."/>
            <person name="Pangilinan J."/>
            <person name="Larsson K.H."/>
            <person name="Matsuura K."/>
            <person name="Barry K."/>
            <person name="Labutti K."/>
            <person name="Kuo R."/>
            <person name="Ohm R.A."/>
            <person name="Bhattacharya S.S."/>
            <person name="Shirouzu T."/>
            <person name="Yoshinaga Y."/>
            <person name="Martin F.M."/>
            <person name="Grigoriev I.V."/>
            <person name="Hibbett D.S."/>
        </authorList>
    </citation>
    <scope>NUCLEOTIDE SEQUENCE [LARGE SCALE GENOMIC DNA]</scope>
    <source>
        <strain evidence="6 7">93-53</strain>
    </source>
</reference>
<keyword evidence="7" id="KW-1185">Reference proteome</keyword>
<dbReference type="OrthoDB" id="660550at2759"/>
<dbReference type="Pfam" id="PF00026">
    <property type="entry name" value="Asp"/>
    <property type="match status" value="1"/>
</dbReference>
<protein>
    <submittedName>
        <fullName evidence="6">Aspartic proteinase</fullName>
    </submittedName>
</protein>
<keyword evidence="4" id="KW-0732">Signal</keyword>
<dbReference type="GeneID" id="63829321"/>
<feature type="chain" id="PRO_5007857672" evidence="4">
    <location>
        <begin position="19"/>
        <end position="407"/>
    </location>
</feature>
<keyword evidence="2 3" id="KW-0064">Aspartyl protease</keyword>
<accession>A0A165FAN2</accession>
<proteinExistence type="inferred from homology"/>
<evidence type="ECO:0000256" key="1">
    <source>
        <dbReference type="ARBA" id="ARBA00007447"/>
    </source>
</evidence>
<evidence type="ECO:0000313" key="6">
    <source>
        <dbReference type="EMBL" id="KZT08681.1"/>
    </source>
</evidence>
<dbReference type="FunCoup" id="A0A165FAN2">
    <property type="interactions" value="51"/>
</dbReference>
<dbReference type="SUPFAM" id="SSF50630">
    <property type="entry name" value="Acid proteases"/>
    <property type="match status" value="1"/>
</dbReference>
<dbReference type="PROSITE" id="PS51767">
    <property type="entry name" value="PEPTIDASE_A1"/>
    <property type="match status" value="1"/>
</dbReference>
<keyword evidence="3" id="KW-0378">Hydrolase</keyword>
<dbReference type="RefSeq" id="XP_040766421.1">
    <property type="nucleotide sequence ID" value="XM_040912293.1"/>
</dbReference>
<sequence>MALSSTFLSLVFLTLTVAGNLIQVRNGAISIPMVKQMNTTGIVKTVERDQARAKYLKGSGKYQVHSRASSSSVSATSDSLRYVVNVGVGSPATYYSLLIDTGSSNAVVGVNKAYVATSTSVDTGDQVEVQYGSGAFIGEEYNDTVTLGNLVISQQSIAVPSYAEGFTDMDGILGVGPTDLTEDTVTNMNTVPTVTDNLYSQGLISEYLMALSFEPATSDSDSNGELTFGGTDSSKYTGSINYVPLTTTSPSSTFWGIDQSITYGSSNTEILTSTAGVVDSGTTLTLIASDAFSRYQQATGAVQDENTGLLRITADQYDQLESLYFNIGGQIYEFTANAQIWPRSLNSAIGGSSDNIYLVVTDIGSDTGSGMDFINGLTFLERFYSVFDTGNSRVGFASTSYTNATTN</sequence>
<gene>
    <name evidence="6" type="ORF">LAESUDRAFT_757398</name>
</gene>
<dbReference type="GO" id="GO:0006508">
    <property type="term" value="P:proteolysis"/>
    <property type="evidence" value="ECO:0007669"/>
    <property type="project" value="UniProtKB-KW"/>
</dbReference>
<organism evidence="6 7">
    <name type="scientific">Laetiporus sulphureus 93-53</name>
    <dbReference type="NCBI Taxonomy" id="1314785"/>
    <lineage>
        <taxon>Eukaryota</taxon>
        <taxon>Fungi</taxon>
        <taxon>Dikarya</taxon>
        <taxon>Basidiomycota</taxon>
        <taxon>Agaricomycotina</taxon>
        <taxon>Agaricomycetes</taxon>
        <taxon>Polyporales</taxon>
        <taxon>Laetiporus</taxon>
    </lineage>
</organism>
<dbReference type="STRING" id="1314785.A0A165FAN2"/>
<dbReference type="InterPro" id="IPR001461">
    <property type="entry name" value="Aspartic_peptidase_A1"/>
</dbReference>
<dbReference type="CDD" id="cd05471">
    <property type="entry name" value="pepsin_like"/>
    <property type="match status" value="1"/>
</dbReference>
<comment type="similarity">
    <text evidence="1 3">Belongs to the peptidase A1 family.</text>
</comment>
<dbReference type="PANTHER" id="PTHR47966:SF51">
    <property type="entry name" value="BETA-SITE APP-CLEAVING ENZYME, ISOFORM A-RELATED"/>
    <property type="match status" value="1"/>
</dbReference>
<evidence type="ECO:0000259" key="5">
    <source>
        <dbReference type="PROSITE" id="PS51767"/>
    </source>
</evidence>
<dbReference type="InterPro" id="IPR001969">
    <property type="entry name" value="Aspartic_peptidase_AS"/>
</dbReference>
<dbReference type="PANTHER" id="PTHR47966">
    <property type="entry name" value="BETA-SITE APP-CLEAVING ENZYME, ISOFORM A-RELATED"/>
    <property type="match status" value="1"/>
</dbReference>
<dbReference type="PRINTS" id="PR00792">
    <property type="entry name" value="PEPSIN"/>
</dbReference>
<evidence type="ECO:0000256" key="3">
    <source>
        <dbReference type="RuleBase" id="RU000454"/>
    </source>
</evidence>
<dbReference type="Gene3D" id="2.40.70.10">
    <property type="entry name" value="Acid Proteases"/>
    <property type="match status" value="2"/>
</dbReference>
<dbReference type="PROSITE" id="PS00141">
    <property type="entry name" value="ASP_PROTEASE"/>
    <property type="match status" value="1"/>
</dbReference>
<dbReference type="InParanoid" id="A0A165FAN2"/>
<dbReference type="AlphaFoldDB" id="A0A165FAN2"/>
<feature type="domain" description="Peptidase A1" evidence="5">
    <location>
        <begin position="82"/>
        <end position="397"/>
    </location>
</feature>
<keyword evidence="3" id="KW-0645">Protease</keyword>
<evidence type="ECO:0000256" key="2">
    <source>
        <dbReference type="ARBA" id="ARBA00022750"/>
    </source>
</evidence>
<name>A0A165FAN2_9APHY</name>
<dbReference type="Proteomes" id="UP000076871">
    <property type="component" value="Unassembled WGS sequence"/>
</dbReference>
<evidence type="ECO:0000313" key="7">
    <source>
        <dbReference type="Proteomes" id="UP000076871"/>
    </source>
</evidence>
<dbReference type="InterPro" id="IPR034164">
    <property type="entry name" value="Pepsin-like_dom"/>
</dbReference>
<dbReference type="EMBL" id="KV427614">
    <property type="protein sequence ID" value="KZT08681.1"/>
    <property type="molecule type" value="Genomic_DNA"/>
</dbReference>
<feature type="signal peptide" evidence="4">
    <location>
        <begin position="1"/>
        <end position="18"/>
    </location>
</feature>
<dbReference type="InterPro" id="IPR021109">
    <property type="entry name" value="Peptidase_aspartic_dom_sf"/>
</dbReference>